<dbReference type="SUPFAM" id="SSF81383">
    <property type="entry name" value="F-box domain"/>
    <property type="match status" value="1"/>
</dbReference>
<feature type="transmembrane region" description="Helical" evidence="1">
    <location>
        <begin position="587"/>
        <end position="606"/>
    </location>
</feature>
<keyword evidence="1" id="KW-0472">Membrane</keyword>
<sequence>MSNTDAKIQVSGPCISDLPRTIFVDILLKLSTKSIIFCKCVCKTWHIIISDPQFAKLHLAQAKAFPLIRDQHYRRISRALYLLEPVDNECNRCRFNIKVKTKLKIPVRNAQVMFSHAADDASVIFNTTNRGKREHLFELKSGMDHTYSIVNSCNGLLCLTEPAGRGSVVVCNPVTGEFIYLPESCNFGTDTIDIRVGLGFSPKNNQYKVIRMFNWLIKDRMAGSFEWSKFEMVEIHTLGTDSWRSLDISELKIDLLTSITYLNGAMHWLYFERNDDKDSRRIVSFDLDKEQFDFHDVASPACAHRKSCYWDMAVVGGYLCLYTVASDHCCTWVMKDYGVWESWTKLFDIDIAIDQFGRNFSLYRPLIQLNNGALLIFGDFYGKLIYFDQLGGLRFKRLKFRGIASRFEAIAHIPSFISLKDIVKRGNVEVLNVKSRCGELILVEESYPLLLGRILSFLLIAPLRRLRSRQQRAGVRRHLWAVLRERCSDAASGTFSVKLRRRQAMGGKYGLWEGFFFYWLVAVDVGCFGAAEWLRLDLLNVQLFQGGLFHVSTVKDGGGSGVVTAWWLMEALVLGRCFGSLLSGGGFGFYGASASFVWLVPLPVAFDSSDGSTPF</sequence>
<feature type="transmembrane region" description="Helical" evidence="1">
    <location>
        <begin position="509"/>
        <end position="531"/>
    </location>
</feature>
<dbReference type="EMBL" id="KE345782">
    <property type="protein sequence ID" value="EXC15614.1"/>
    <property type="molecule type" value="Genomic_DNA"/>
</dbReference>
<reference evidence="4" key="1">
    <citation type="submission" date="2013-01" db="EMBL/GenBank/DDBJ databases">
        <title>Draft Genome Sequence of a Mulberry Tree, Morus notabilis C.K. Schneid.</title>
        <authorList>
            <person name="He N."/>
            <person name="Zhao S."/>
        </authorList>
    </citation>
    <scope>NUCLEOTIDE SEQUENCE</scope>
</reference>
<gene>
    <name evidence="3" type="ORF">L484_006878</name>
</gene>
<evidence type="ECO:0000259" key="2">
    <source>
        <dbReference type="SMART" id="SM00256"/>
    </source>
</evidence>
<dbReference type="Pfam" id="PF00646">
    <property type="entry name" value="F-box"/>
    <property type="match status" value="1"/>
</dbReference>
<protein>
    <submittedName>
        <fullName evidence="3">F-box/kelch-repeat protein</fullName>
    </submittedName>
</protein>
<evidence type="ECO:0000256" key="1">
    <source>
        <dbReference type="SAM" id="Phobius"/>
    </source>
</evidence>
<dbReference type="Proteomes" id="UP000030645">
    <property type="component" value="Unassembled WGS sequence"/>
</dbReference>
<feature type="domain" description="F-box" evidence="2">
    <location>
        <begin position="18"/>
        <end position="58"/>
    </location>
</feature>
<keyword evidence="4" id="KW-1185">Reference proteome</keyword>
<dbReference type="AlphaFoldDB" id="W9S4Q3"/>
<organism evidence="3 4">
    <name type="scientific">Morus notabilis</name>
    <dbReference type="NCBI Taxonomy" id="981085"/>
    <lineage>
        <taxon>Eukaryota</taxon>
        <taxon>Viridiplantae</taxon>
        <taxon>Streptophyta</taxon>
        <taxon>Embryophyta</taxon>
        <taxon>Tracheophyta</taxon>
        <taxon>Spermatophyta</taxon>
        <taxon>Magnoliopsida</taxon>
        <taxon>eudicotyledons</taxon>
        <taxon>Gunneridae</taxon>
        <taxon>Pentapetalae</taxon>
        <taxon>rosids</taxon>
        <taxon>fabids</taxon>
        <taxon>Rosales</taxon>
        <taxon>Moraceae</taxon>
        <taxon>Moreae</taxon>
        <taxon>Morus</taxon>
    </lineage>
</organism>
<dbReference type="PANTHER" id="PTHR31672:SF13">
    <property type="entry name" value="F-BOX PROTEIN CPR30-LIKE"/>
    <property type="match status" value="1"/>
</dbReference>
<accession>W9S4Q3</accession>
<dbReference type="eggNOG" id="ENOG502T151">
    <property type="taxonomic scope" value="Eukaryota"/>
</dbReference>
<dbReference type="PANTHER" id="PTHR31672">
    <property type="entry name" value="BNACNNG10540D PROTEIN"/>
    <property type="match status" value="1"/>
</dbReference>
<evidence type="ECO:0000313" key="4">
    <source>
        <dbReference type="Proteomes" id="UP000030645"/>
    </source>
</evidence>
<keyword evidence="1" id="KW-0812">Transmembrane</keyword>
<dbReference type="InterPro" id="IPR013187">
    <property type="entry name" value="F-box-assoc_dom_typ3"/>
</dbReference>
<keyword evidence="1" id="KW-1133">Transmembrane helix</keyword>
<dbReference type="STRING" id="981085.W9S4Q3"/>
<dbReference type="Gene3D" id="1.20.1280.50">
    <property type="match status" value="1"/>
</dbReference>
<evidence type="ECO:0000313" key="3">
    <source>
        <dbReference type="EMBL" id="EXC15614.1"/>
    </source>
</evidence>
<dbReference type="NCBIfam" id="TIGR01640">
    <property type="entry name" value="F_box_assoc_1"/>
    <property type="match status" value="1"/>
</dbReference>
<dbReference type="InterPro" id="IPR036047">
    <property type="entry name" value="F-box-like_dom_sf"/>
</dbReference>
<name>W9S4Q3_9ROSA</name>
<dbReference type="InterPro" id="IPR017451">
    <property type="entry name" value="F-box-assoc_interact_dom"/>
</dbReference>
<dbReference type="SMART" id="SM00256">
    <property type="entry name" value="FBOX"/>
    <property type="match status" value="1"/>
</dbReference>
<proteinExistence type="predicted"/>
<dbReference type="Pfam" id="PF08268">
    <property type="entry name" value="FBA_3"/>
    <property type="match status" value="1"/>
</dbReference>
<dbReference type="InterPro" id="IPR001810">
    <property type="entry name" value="F-box_dom"/>
</dbReference>
<dbReference type="InterPro" id="IPR050796">
    <property type="entry name" value="SCF_F-box_component"/>
</dbReference>